<dbReference type="Proteomes" id="UP001283361">
    <property type="component" value="Unassembled WGS sequence"/>
</dbReference>
<dbReference type="AlphaFoldDB" id="A0AAE1AMB5"/>
<proteinExistence type="predicted"/>
<accession>A0AAE1AMB5</accession>
<comment type="caution">
    <text evidence="1">The sequence shown here is derived from an EMBL/GenBank/DDBJ whole genome shotgun (WGS) entry which is preliminary data.</text>
</comment>
<evidence type="ECO:0000313" key="1">
    <source>
        <dbReference type="EMBL" id="KAK3790210.1"/>
    </source>
</evidence>
<keyword evidence="2" id="KW-1185">Reference proteome</keyword>
<name>A0AAE1AMB5_9GAST</name>
<evidence type="ECO:0000313" key="2">
    <source>
        <dbReference type="Proteomes" id="UP001283361"/>
    </source>
</evidence>
<gene>
    <name evidence="1" type="ORF">RRG08_065998</name>
</gene>
<dbReference type="EMBL" id="JAWDGP010001557">
    <property type="protein sequence ID" value="KAK3790210.1"/>
    <property type="molecule type" value="Genomic_DNA"/>
</dbReference>
<organism evidence="1 2">
    <name type="scientific">Elysia crispata</name>
    <name type="common">lettuce slug</name>
    <dbReference type="NCBI Taxonomy" id="231223"/>
    <lineage>
        <taxon>Eukaryota</taxon>
        <taxon>Metazoa</taxon>
        <taxon>Spiralia</taxon>
        <taxon>Lophotrochozoa</taxon>
        <taxon>Mollusca</taxon>
        <taxon>Gastropoda</taxon>
        <taxon>Heterobranchia</taxon>
        <taxon>Euthyneura</taxon>
        <taxon>Panpulmonata</taxon>
        <taxon>Sacoglossa</taxon>
        <taxon>Placobranchoidea</taxon>
        <taxon>Plakobranchidae</taxon>
        <taxon>Elysia</taxon>
    </lineage>
</organism>
<sequence>MLQQFPLVASQNVCHCPGRMDWRIVVVKQDPRLQRQARVVSFEWQSARIPAVTVTAPDILRPRRYRDGLQTSSRCEAVQAGARVRRQRIRFDLRSRVAEVL</sequence>
<reference evidence="1" key="1">
    <citation type="journal article" date="2023" name="G3 (Bethesda)">
        <title>A reference genome for the long-term kleptoplast-retaining sea slug Elysia crispata morphotype clarki.</title>
        <authorList>
            <person name="Eastman K.E."/>
            <person name="Pendleton A.L."/>
            <person name="Shaikh M.A."/>
            <person name="Suttiyut T."/>
            <person name="Ogas R."/>
            <person name="Tomko P."/>
            <person name="Gavelis G."/>
            <person name="Widhalm J.R."/>
            <person name="Wisecaver J.H."/>
        </authorList>
    </citation>
    <scope>NUCLEOTIDE SEQUENCE</scope>
    <source>
        <strain evidence="1">ECLA1</strain>
    </source>
</reference>
<protein>
    <submittedName>
        <fullName evidence="1">Uncharacterized protein</fullName>
    </submittedName>
</protein>